<evidence type="ECO:0000313" key="2">
    <source>
        <dbReference type="Proteomes" id="UP000319219"/>
    </source>
</evidence>
<dbReference type="EMBL" id="VIJZ01000017">
    <property type="protein sequence ID" value="TQR93565.1"/>
    <property type="molecule type" value="Genomic_DNA"/>
</dbReference>
<dbReference type="PANTHER" id="PTHR48100">
    <property type="entry name" value="BROAD-SPECIFICITY PHOSPHATASE YOR283W-RELATED"/>
    <property type="match status" value="1"/>
</dbReference>
<name>A0ABY3AXV8_9BACL</name>
<dbReference type="Pfam" id="PF00300">
    <property type="entry name" value="His_Phos_1"/>
    <property type="match status" value="1"/>
</dbReference>
<dbReference type="Gene3D" id="3.40.50.1240">
    <property type="entry name" value="Phosphoglycerate mutase-like"/>
    <property type="match status" value="1"/>
</dbReference>
<dbReference type="SMART" id="SM00855">
    <property type="entry name" value="PGAM"/>
    <property type="match status" value="1"/>
</dbReference>
<gene>
    <name evidence="1" type="ORF">FKV70_24415</name>
</gene>
<organism evidence="1 2">
    <name type="scientific">Paenibacillus ottowii</name>
    <dbReference type="NCBI Taxonomy" id="2315729"/>
    <lineage>
        <taxon>Bacteria</taxon>
        <taxon>Bacillati</taxon>
        <taxon>Bacillota</taxon>
        <taxon>Bacilli</taxon>
        <taxon>Bacillales</taxon>
        <taxon>Paenibacillaceae</taxon>
        <taxon>Paenibacillus</taxon>
    </lineage>
</organism>
<dbReference type="InterPro" id="IPR029033">
    <property type="entry name" value="His_PPase_superfam"/>
</dbReference>
<keyword evidence="2" id="KW-1185">Reference proteome</keyword>
<proteinExistence type="predicted"/>
<dbReference type="RefSeq" id="WP_142614841.1">
    <property type="nucleotide sequence ID" value="NZ_VIJZ01000017.1"/>
</dbReference>
<evidence type="ECO:0000313" key="1">
    <source>
        <dbReference type="EMBL" id="TQR93565.1"/>
    </source>
</evidence>
<dbReference type="InterPro" id="IPR013078">
    <property type="entry name" value="His_Pase_superF_clade-1"/>
</dbReference>
<dbReference type="PANTHER" id="PTHR48100:SF1">
    <property type="entry name" value="HISTIDINE PHOSPHATASE FAMILY PROTEIN-RELATED"/>
    <property type="match status" value="1"/>
</dbReference>
<protein>
    <submittedName>
        <fullName evidence="1">Histidine phosphatase family protein</fullName>
    </submittedName>
</protein>
<sequence>MKKIYFVRHGQATGQEPDAQLTDEGARQAEQLADFMENIGVEYIVSSPWKRAVRTIQPLAERKQLQVYTDPRLQERVLSHEHLDHWLEVLEQTYLDEDLKLEGGESSREAANRVIQLIQELVERAENTLIIVTHGALLSLLIRYYDPQFGFEEWKKLSNPDVYLLELNEAEAKIHRVWSIDWNK</sequence>
<dbReference type="PIRSF" id="PIRSF000709">
    <property type="entry name" value="6PFK_2-Ptase"/>
    <property type="match status" value="1"/>
</dbReference>
<dbReference type="SUPFAM" id="SSF53254">
    <property type="entry name" value="Phosphoglycerate mutase-like"/>
    <property type="match status" value="1"/>
</dbReference>
<dbReference type="CDD" id="cd07067">
    <property type="entry name" value="HP_PGM_like"/>
    <property type="match status" value="1"/>
</dbReference>
<reference evidence="1 2" key="1">
    <citation type="submission" date="2019-07" db="EMBL/GenBank/DDBJ databases">
        <title>Paenibacillus ottowii sp. nov. isolated from a fermentation system processing bovine manure.</title>
        <authorList>
            <person name="Velazquez L.F."/>
            <person name="Rajbanshi S."/>
            <person name="Guan S."/>
            <person name="Hinchee M."/>
            <person name="Welsh A."/>
        </authorList>
    </citation>
    <scope>NUCLEOTIDE SEQUENCE [LARGE SCALE GENOMIC DNA]</scope>
    <source>
        <strain evidence="1 2">MS2379</strain>
    </source>
</reference>
<comment type="caution">
    <text evidence="1">The sequence shown here is derived from an EMBL/GenBank/DDBJ whole genome shotgun (WGS) entry which is preliminary data.</text>
</comment>
<dbReference type="Proteomes" id="UP000319219">
    <property type="component" value="Unassembled WGS sequence"/>
</dbReference>
<dbReference type="InterPro" id="IPR050275">
    <property type="entry name" value="PGM_Phosphatase"/>
</dbReference>
<accession>A0ABY3AXV8</accession>